<reference evidence="5" key="2">
    <citation type="journal article" date="2008" name="Genome Biol.">
        <title>Improved genome assembly and evidence-based global gene model set for the chordate Ciona intestinalis: new insight into intron and operon populations.</title>
        <authorList>
            <person name="Satou Y."/>
            <person name="Mineta K."/>
            <person name="Ogasawara M."/>
            <person name="Sasakura Y."/>
            <person name="Shoguchi E."/>
            <person name="Ueno K."/>
            <person name="Yamada L."/>
            <person name="Matsumoto J."/>
            <person name="Wasserscheid J."/>
            <person name="Dewar K."/>
            <person name="Wiley G.B."/>
            <person name="Macmil S.L."/>
            <person name="Roe B.A."/>
            <person name="Zeller R.W."/>
            <person name="Hastings K.E."/>
            <person name="Lemaire P."/>
            <person name="Lindquist E."/>
            <person name="Endo T."/>
            <person name="Hotta K."/>
            <person name="Inaba K."/>
        </authorList>
    </citation>
    <scope>NUCLEOTIDE SEQUENCE [LARGE SCALE GENOMIC DNA]</scope>
    <source>
        <strain evidence="5">wild type</strain>
    </source>
</reference>
<dbReference type="OMA" id="NCDINCK"/>
<dbReference type="Gene3D" id="1.25.40.20">
    <property type="entry name" value="Ankyrin repeat-containing domain"/>
    <property type="match status" value="1"/>
</dbReference>
<keyword evidence="2 3" id="KW-0040">ANK repeat</keyword>
<dbReference type="InterPro" id="IPR002110">
    <property type="entry name" value="Ankyrin_rpt"/>
</dbReference>
<evidence type="ECO:0000256" key="4">
    <source>
        <dbReference type="SAM" id="MobiDB-lite"/>
    </source>
</evidence>
<dbReference type="GO" id="GO:0005829">
    <property type="term" value="C:cytosol"/>
    <property type="evidence" value="ECO:0000318"/>
    <property type="project" value="GO_Central"/>
</dbReference>
<dbReference type="InterPro" id="IPR036770">
    <property type="entry name" value="Ankyrin_rpt-contain_sf"/>
</dbReference>
<feature type="repeat" description="ANK" evidence="3">
    <location>
        <begin position="312"/>
        <end position="344"/>
    </location>
</feature>
<proteinExistence type="predicted"/>
<accession>F6YBB2</accession>
<evidence type="ECO:0000313" key="6">
    <source>
        <dbReference type="Proteomes" id="UP000008144"/>
    </source>
</evidence>
<keyword evidence="6" id="KW-1185">Reference proteome</keyword>
<evidence type="ECO:0000256" key="2">
    <source>
        <dbReference type="ARBA" id="ARBA00023043"/>
    </source>
</evidence>
<name>F6YBB2_CIOIN</name>
<evidence type="ECO:0000256" key="3">
    <source>
        <dbReference type="PROSITE-ProRule" id="PRU00023"/>
    </source>
</evidence>
<dbReference type="Ensembl" id="ENSCINT00000025114.2">
    <property type="protein sequence ID" value="ENSCINP00000024868.2"/>
    <property type="gene ID" value="ENSCING00000013573.2"/>
</dbReference>
<dbReference type="PROSITE" id="PS50297">
    <property type="entry name" value="ANK_REP_REGION"/>
    <property type="match status" value="2"/>
</dbReference>
<dbReference type="AlphaFoldDB" id="F6YBB2"/>
<evidence type="ECO:0000256" key="1">
    <source>
        <dbReference type="ARBA" id="ARBA00022737"/>
    </source>
</evidence>
<dbReference type="SMART" id="SM00248">
    <property type="entry name" value="ANK"/>
    <property type="match status" value="6"/>
</dbReference>
<evidence type="ECO:0000313" key="5">
    <source>
        <dbReference type="Ensembl" id="ENSCINP00000024868.2"/>
    </source>
</evidence>
<dbReference type="PANTHER" id="PTHR46680:SF3">
    <property type="entry name" value="NF-KAPPA-B INHIBITOR CACTUS"/>
    <property type="match status" value="1"/>
</dbReference>
<keyword evidence="1" id="KW-0677">Repeat</keyword>
<reference evidence="5" key="4">
    <citation type="submission" date="2025-09" db="UniProtKB">
        <authorList>
            <consortium name="Ensembl"/>
        </authorList>
    </citation>
    <scope>IDENTIFICATION</scope>
</reference>
<dbReference type="PROSITE" id="PS50088">
    <property type="entry name" value="ANK_REPEAT"/>
    <property type="match status" value="4"/>
</dbReference>
<dbReference type="PANTHER" id="PTHR46680">
    <property type="entry name" value="NF-KAPPA-B INHIBITOR ALPHA"/>
    <property type="match status" value="1"/>
</dbReference>
<feature type="region of interest" description="Disordered" evidence="4">
    <location>
        <begin position="40"/>
        <end position="60"/>
    </location>
</feature>
<feature type="compositionally biased region" description="Low complexity" evidence="4">
    <location>
        <begin position="44"/>
        <end position="54"/>
    </location>
</feature>
<dbReference type="GO" id="GO:0140311">
    <property type="term" value="F:protein sequestering activity"/>
    <property type="evidence" value="ECO:0000318"/>
    <property type="project" value="GO_Central"/>
</dbReference>
<dbReference type="Pfam" id="PF12796">
    <property type="entry name" value="Ank_2"/>
    <property type="match status" value="2"/>
</dbReference>
<dbReference type="InParanoid" id="F6YBB2"/>
<reference evidence="5" key="3">
    <citation type="submission" date="2025-08" db="UniProtKB">
        <authorList>
            <consortium name="Ensembl"/>
        </authorList>
    </citation>
    <scope>IDENTIFICATION</scope>
</reference>
<organism evidence="5 6">
    <name type="scientific">Ciona intestinalis</name>
    <name type="common">Transparent sea squirt</name>
    <name type="synonym">Ascidia intestinalis</name>
    <dbReference type="NCBI Taxonomy" id="7719"/>
    <lineage>
        <taxon>Eukaryota</taxon>
        <taxon>Metazoa</taxon>
        <taxon>Chordata</taxon>
        <taxon>Tunicata</taxon>
        <taxon>Ascidiacea</taxon>
        <taxon>Phlebobranchia</taxon>
        <taxon>Cionidae</taxon>
        <taxon>Ciona</taxon>
    </lineage>
</organism>
<dbReference type="GO" id="GO:0051059">
    <property type="term" value="F:NF-kappaB binding"/>
    <property type="evidence" value="ECO:0000318"/>
    <property type="project" value="GO_Central"/>
</dbReference>
<sequence>MSNKAPCYKLEKQNVDFGDRIDSGFDSITSREEERFDSGNVSYTLPTTTTHLPTSKPSNDKELVDNIRPMAKEMYATEEYVDSGFGSASMTDEEREKFIITLRNPEQKPKDVLDEMSESLHCFLPDEDGDTFLQMAIIHEKIDLAFDVIQSCTRPALLNVENSNMQTALHLAVLTDQPEITRCLVAYGANVSCVDKKGNTPLHIASEMGFPLQVEMLTTPLDPLEDPGLQTNSIPENVDVLNYSGLAAIHLAARNNRESVIRKLVKVPGCNINIEDSKSGRTALHHAIECRSKDAMKILLKRGIQVNALSFDDCSALHMAVSKGMRSEVNTLIHHKADMHLVTRDDNDVFDLAGRNHQMLRQLYTHQKLKH</sequence>
<feature type="repeat" description="ANK" evidence="3">
    <location>
        <begin position="164"/>
        <end position="196"/>
    </location>
</feature>
<dbReference type="HOGENOM" id="CLU_745880_0_0_1"/>
<dbReference type="GeneTree" id="ENSGT00940000173429"/>
<dbReference type="Proteomes" id="UP000008144">
    <property type="component" value="Chromosome 4"/>
</dbReference>
<dbReference type="InterPro" id="IPR051070">
    <property type="entry name" value="NF-kappa-B_inhibitor"/>
</dbReference>
<reference evidence="6" key="1">
    <citation type="journal article" date="2002" name="Science">
        <title>The draft genome of Ciona intestinalis: insights into chordate and vertebrate origins.</title>
        <authorList>
            <person name="Dehal P."/>
            <person name="Satou Y."/>
            <person name="Campbell R.K."/>
            <person name="Chapman J."/>
            <person name="Degnan B."/>
            <person name="De Tomaso A."/>
            <person name="Davidson B."/>
            <person name="Di Gregorio A."/>
            <person name="Gelpke M."/>
            <person name="Goodstein D.M."/>
            <person name="Harafuji N."/>
            <person name="Hastings K.E."/>
            <person name="Ho I."/>
            <person name="Hotta K."/>
            <person name="Huang W."/>
            <person name="Kawashima T."/>
            <person name="Lemaire P."/>
            <person name="Martinez D."/>
            <person name="Meinertzhagen I.A."/>
            <person name="Necula S."/>
            <person name="Nonaka M."/>
            <person name="Putnam N."/>
            <person name="Rash S."/>
            <person name="Saiga H."/>
            <person name="Satake M."/>
            <person name="Terry A."/>
            <person name="Yamada L."/>
            <person name="Wang H.G."/>
            <person name="Awazu S."/>
            <person name="Azumi K."/>
            <person name="Boore J."/>
            <person name="Branno M."/>
            <person name="Chin-Bow S."/>
            <person name="DeSantis R."/>
            <person name="Doyle S."/>
            <person name="Francino P."/>
            <person name="Keys D.N."/>
            <person name="Haga S."/>
            <person name="Hayashi H."/>
            <person name="Hino K."/>
            <person name="Imai K.S."/>
            <person name="Inaba K."/>
            <person name="Kano S."/>
            <person name="Kobayashi K."/>
            <person name="Kobayashi M."/>
            <person name="Lee B.I."/>
            <person name="Makabe K.W."/>
            <person name="Manohar C."/>
            <person name="Matassi G."/>
            <person name="Medina M."/>
            <person name="Mochizuki Y."/>
            <person name="Mount S."/>
            <person name="Morishita T."/>
            <person name="Miura S."/>
            <person name="Nakayama A."/>
            <person name="Nishizaka S."/>
            <person name="Nomoto H."/>
            <person name="Ohta F."/>
            <person name="Oishi K."/>
            <person name="Rigoutsos I."/>
            <person name="Sano M."/>
            <person name="Sasaki A."/>
            <person name="Sasakura Y."/>
            <person name="Shoguchi E."/>
            <person name="Shin-i T."/>
            <person name="Spagnuolo A."/>
            <person name="Stainier D."/>
            <person name="Suzuki M.M."/>
            <person name="Tassy O."/>
            <person name="Takatori N."/>
            <person name="Tokuoka M."/>
            <person name="Yagi K."/>
            <person name="Yoshizaki F."/>
            <person name="Wada S."/>
            <person name="Zhang C."/>
            <person name="Hyatt P.D."/>
            <person name="Larimer F."/>
            <person name="Detter C."/>
            <person name="Doggett N."/>
            <person name="Glavina T."/>
            <person name="Hawkins T."/>
            <person name="Richardson P."/>
            <person name="Lucas S."/>
            <person name="Kohara Y."/>
            <person name="Levine M."/>
            <person name="Satoh N."/>
            <person name="Rokhsar D.S."/>
        </authorList>
    </citation>
    <scope>NUCLEOTIDE SEQUENCE [LARGE SCALE GENOMIC DNA]</scope>
</reference>
<dbReference type="STRING" id="7719.ENSCINP00000024868"/>
<feature type="repeat" description="ANK" evidence="3">
    <location>
        <begin position="279"/>
        <end position="311"/>
    </location>
</feature>
<protein>
    <submittedName>
        <fullName evidence="5">Uncharacterized protein</fullName>
    </submittedName>
</protein>
<dbReference type="GO" id="GO:0043124">
    <property type="term" value="P:negative regulation of canonical NF-kappaB signal transduction"/>
    <property type="evidence" value="ECO:0000318"/>
    <property type="project" value="GO_Central"/>
</dbReference>
<dbReference type="SUPFAM" id="SSF48403">
    <property type="entry name" value="Ankyrin repeat"/>
    <property type="match status" value="1"/>
</dbReference>
<feature type="repeat" description="ANK" evidence="3">
    <location>
        <begin position="244"/>
        <end position="277"/>
    </location>
</feature>
<dbReference type="EMBL" id="EAAA01001949">
    <property type="status" value="NOT_ANNOTATED_CDS"/>
    <property type="molecule type" value="Genomic_DNA"/>
</dbReference>